<comment type="similarity">
    <text evidence="9">Belongs to the MntA antitoxin family.</text>
</comment>
<dbReference type="Gene3D" id="3.30.460.10">
    <property type="entry name" value="Beta Polymerase, domain 2"/>
    <property type="match status" value="1"/>
</dbReference>
<dbReference type="Pfam" id="PF01909">
    <property type="entry name" value="NTP_transf_2"/>
    <property type="match status" value="1"/>
</dbReference>
<keyword evidence="12" id="KW-1185">Reference proteome</keyword>
<name>A0ABS6ZUE7_9DEIN</name>
<evidence type="ECO:0000256" key="6">
    <source>
        <dbReference type="ARBA" id="ARBA00022741"/>
    </source>
</evidence>
<dbReference type="SUPFAM" id="SSF81301">
    <property type="entry name" value="Nucleotidyltransferase"/>
    <property type="match status" value="1"/>
</dbReference>
<evidence type="ECO:0000256" key="7">
    <source>
        <dbReference type="ARBA" id="ARBA00022840"/>
    </source>
</evidence>
<evidence type="ECO:0000259" key="10">
    <source>
        <dbReference type="Pfam" id="PF01909"/>
    </source>
</evidence>
<evidence type="ECO:0000313" key="12">
    <source>
        <dbReference type="Proteomes" id="UP000724268"/>
    </source>
</evidence>
<keyword evidence="2" id="KW-1277">Toxin-antitoxin system</keyword>
<sequence>MSLEEILARLRAHRDELRALGVKDLFLFGSFVRKEAGPGSDLDVAVELIEPVSFDRLMALKLYLEDLLGVPVDVVRLRALKPSLRRIVEREGLRVA</sequence>
<accession>A0ABS6ZUE7</accession>
<keyword evidence="6" id="KW-0547">Nucleotide-binding</keyword>
<keyword evidence="5" id="KW-0479">Metal-binding</keyword>
<comment type="cofactor">
    <cofactor evidence="1">
        <name>Mg(2+)</name>
        <dbReference type="ChEBI" id="CHEBI:18420"/>
    </cofactor>
</comment>
<dbReference type="PANTHER" id="PTHR33571:SF14">
    <property type="entry name" value="PROTEIN ADENYLYLTRANSFERASE MJ0435-RELATED"/>
    <property type="match status" value="1"/>
</dbReference>
<dbReference type="InterPro" id="IPR052038">
    <property type="entry name" value="Type-VII_TA_antitoxin"/>
</dbReference>
<comment type="caution">
    <text evidence="11">The sequence shown here is derived from an EMBL/GenBank/DDBJ whole genome shotgun (WGS) entry which is preliminary data.</text>
</comment>
<dbReference type="Proteomes" id="UP000724268">
    <property type="component" value="Unassembled WGS sequence"/>
</dbReference>
<dbReference type="PANTHER" id="PTHR33571">
    <property type="entry name" value="SSL8005 PROTEIN"/>
    <property type="match status" value="1"/>
</dbReference>
<dbReference type="EMBL" id="JAHXRS010000001">
    <property type="protein sequence ID" value="MBW6393693.1"/>
    <property type="molecule type" value="Genomic_DNA"/>
</dbReference>
<organism evidence="11 12">
    <name type="scientific">Thermus brevis</name>
    <dbReference type="NCBI Taxonomy" id="2862456"/>
    <lineage>
        <taxon>Bacteria</taxon>
        <taxon>Thermotogati</taxon>
        <taxon>Deinococcota</taxon>
        <taxon>Deinococci</taxon>
        <taxon>Thermales</taxon>
        <taxon>Thermaceae</taxon>
        <taxon>Thermus</taxon>
    </lineage>
</organism>
<evidence type="ECO:0000256" key="8">
    <source>
        <dbReference type="ARBA" id="ARBA00022842"/>
    </source>
</evidence>
<keyword evidence="8" id="KW-0460">Magnesium</keyword>
<dbReference type="CDD" id="cd05403">
    <property type="entry name" value="NT_KNTase_like"/>
    <property type="match status" value="1"/>
</dbReference>
<evidence type="ECO:0000313" key="11">
    <source>
        <dbReference type="EMBL" id="MBW6393693.1"/>
    </source>
</evidence>
<evidence type="ECO:0000256" key="1">
    <source>
        <dbReference type="ARBA" id="ARBA00001946"/>
    </source>
</evidence>
<dbReference type="InterPro" id="IPR002934">
    <property type="entry name" value="Polymerase_NTP_transf_dom"/>
</dbReference>
<keyword evidence="4" id="KW-0548">Nucleotidyltransferase</keyword>
<protein>
    <submittedName>
        <fullName evidence="11">Nucleotidyltransferase family protein</fullName>
    </submittedName>
</protein>
<feature type="domain" description="Polymerase nucleotidyl transferase" evidence="10">
    <location>
        <begin position="11"/>
        <end position="92"/>
    </location>
</feature>
<proteinExistence type="inferred from homology"/>
<keyword evidence="3" id="KW-0808">Transferase</keyword>
<evidence type="ECO:0000256" key="9">
    <source>
        <dbReference type="ARBA" id="ARBA00038276"/>
    </source>
</evidence>
<evidence type="ECO:0000256" key="5">
    <source>
        <dbReference type="ARBA" id="ARBA00022723"/>
    </source>
</evidence>
<dbReference type="RefSeq" id="WP_219758603.1">
    <property type="nucleotide sequence ID" value="NZ_JAHXRS010000001.1"/>
</dbReference>
<keyword evidence="7" id="KW-0067">ATP-binding</keyword>
<gene>
    <name evidence="11" type="ORF">KZX47_00760</name>
</gene>
<evidence type="ECO:0000256" key="2">
    <source>
        <dbReference type="ARBA" id="ARBA00022649"/>
    </source>
</evidence>
<dbReference type="InterPro" id="IPR043519">
    <property type="entry name" value="NT_sf"/>
</dbReference>
<evidence type="ECO:0000256" key="3">
    <source>
        <dbReference type="ARBA" id="ARBA00022679"/>
    </source>
</evidence>
<reference evidence="11 12" key="1">
    <citation type="submission" date="2021-07" db="EMBL/GenBank/DDBJ databases">
        <title>Thermus aquaticus gen. n. and sp. n., a nonsporulating extreme thermophile.</title>
        <authorList>
            <person name="Hu C.-J."/>
            <person name="Li W.-J."/>
            <person name="Xian W.-D."/>
        </authorList>
    </citation>
    <scope>NUCLEOTIDE SEQUENCE [LARGE SCALE GENOMIC DNA]</scope>
    <source>
        <strain evidence="11 12">SYSU G05001</strain>
    </source>
</reference>
<evidence type="ECO:0000256" key="4">
    <source>
        <dbReference type="ARBA" id="ARBA00022695"/>
    </source>
</evidence>